<name>A0ABR2F1F6_9ROSI</name>
<evidence type="ECO:0000256" key="1">
    <source>
        <dbReference type="SAM" id="MobiDB-lite"/>
    </source>
</evidence>
<proteinExistence type="predicted"/>
<organism evidence="2 3">
    <name type="scientific">Hibiscus sabdariffa</name>
    <name type="common">roselle</name>
    <dbReference type="NCBI Taxonomy" id="183260"/>
    <lineage>
        <taxon>Eukaryota</taxon>
        <taxon>Viridiplantae</taxon>
        <taxon>Streptophyta</taxon>
        <taxon>Embryophyta</taxon>
        <taxon>Tracheophyta</taxon>
        <taxon>Spermatophyta</taxon>
        <taxon>Magnoliopsida</taxon>
        <taxon>eudicotyledons</taxon>
        <taxon>Gunneridae</taxon>
        <taxon>Pentapetalae</taxon>
        <taxon>rosids</taxon>
        <taxon>malvids</taxon>
        <taxon>Malvales</taxon>
        <taxon>Malvaceae</taxon>
        <taxon>Malvoideae</taxon>
        <taxon>Hibiscus</taxon>
    </lineage>
</organism>
<evidence type="ECO:0000313" key="2">
    <source>
        <dbReference type="EMBL" id="KAK8568778.1"/>
    </source>
</evidence>
<dbReference type="Proteomes" id="UP001472677">
    <property type="component" value="Unassembled WGS sequence"/>
</dbReference>
<reference evidence="2 3" key="1">
    <citation type="journal article" date="2024" name="G3 (Bethesda)">
        <title>Genome assembly of Hibiscus sabdariffa L. provides insights into metabolisms of medicinal natural products.</title>
        <authorList>
            <person name="Kim T."/>
        </authorList>
    </citation>
    <scope>NUCLEOTIDE SEQUENCE [LARGE SCALE GENOMIC DNA]</scope>
    <source>
        <strain evidence="2">TK-2024</strain>
        <tissue evidence="2">Old leaves</tissue>
    </source>
</reference>
<evidence type="ECO:0000313" key="3">
    <source>
        <dbReference type="Proteomes" id="UP001472677"/>
    </source>
</evidence>
<feature type="region of interest" description="Disordered" evidence="1">
    <location>
        <begin position="1"/>
        <end position="57"/>
    </location>
</feature>
<gene>
    <name evidence="2" type="ORF">V6N12_007320</name>
</gene>
<protein>
    <submittedName>
        <fullName evidence="2">Uncharacterized protein</fullName>
    </submittedName>
</protein>
<keyword evidence="3" id="KW-1185">Reference proteome</keyword>
<accession>A0ABR2F1F6</accession>
<dbReference type="EMBL" id="JBBPBM010000009">
    <property type="protein sequence ID" value="KAK8568778.1"/>
    <property type="molecule type" value="Genomic_DNA"/>
</dbReference>
<comment type="caution">
    <text evidence="2">The sequence shown here is derived from an EMBL/GenBank/DDBJ whole genome shotgun (WGS) entry which is preliminary data.</text>
</comment>
<feature type="compositionally biased region" description="Basic and acidic residues" evidence="1">
    <location>
        <begin position="37"/>
        <end position="46"/>
    </location>
</feature>
<sequence length="90" mass="10075">MAQHSSPKMKECIEGESSSAQHQNYHHGQPRSLVETSAKENAKAKEDDSDTNPDLCVHIVDEREMRSLRLSEILGEDHDGRIGLDGFENT</sequence>